<evidence type="ECO:0000256" key="1">
    <source>
        <dbReference type="ARBA" id="ARBA00001947"/>
    </source>
</evidence>
<dbReference type="InterPro" id="IPR002933">
    <property type="entry name" value="Peptidase_M20"/>
</dbReference>
<evidence type="ECO:0000313" key="7">
    <source>
        <dbReference type="EMBL" id="CUV03360.1"/>
    </source>
</evidence>
<dbReference type="SUPFAM" id="SSF53187">
    <property type="entry name" value="Zn-dependent exopeptidases"/>
    <property type="match status" value="1"/>
</dbReference>
<dbReference type="AlphaFoldDB" id="A0A160VEY2"/>
<dbReference type="PROSITE" id="PS00758">
    <property type="entry name" value="ARGE_DAPE_CPG2_1"/>
    <property type="match status" value="1"/>
</dbReference>
<dbReference type="PANTHER" id="PTHR43808:SF8">
    <property type="entry name" value="PEPTIDASE M20 DIMERISATION DOMAIN-CONTAINING PROTEIN"/>
    <property type="match status" value="1"/>
</dbReference>
<dbReference type="PANTHER" id="PTHR43808">
    <property type="entry name" value="ACETYLORNITHINE DEACETYLASE"/>
    <property type="match status" value="1"/>
</dbReference>
<dbReference type="SUPFAM" id="SSF55031">
    <property type="entry name" value="Bacterial exopeptidase dimerisation domain"/>
    <property type="match status" value="1"/>
</dbReference>
<gene>
    <name evidence="7" type="ORF">MGWOODY_Clf2837</name>
</gene>
<dbReference type="InterPro" id="IPR050072">
    <property type="entry name" value="Peptidase_M20A"/>
</dbReference>
<protein>
    <submittedName>
        <fullName evidence="7">Acetylornithine deacetylase / YlmB</fullName>
        <ecNumber evidence="7">3.5.1.16</ecNumber>
    </submittedName>
</protein>
<comment type="cofactor">
    <cofactor evidence="1">
        <name>Zn(2+)</name>
        <dbReference type="ChEBI" id="CHEBI:29105"/>
    </cofactor>
</comment>
<dbReference type="Gene3D" id="1.10.150.900">
    <property type="match status" value="1"/>
</dbReference>
<dbReference type="InterPro" id="IPR036264">
    <property type="entry name" value="Bact_exopeptidase_dim_dom"/>
</dbReference>
<dbReference type="InterPro" id="IPR011650">
    <property type="entry name" value="Peptidase_M20_dimer"/>
</dbReference>
<evidence type="ECO:0000256" key="3">
    <source>
        <dbReference type="ARBA" id="ARBA00022723"/>
    </source>
</evidence>
<organism evidence="7">
    <name type="scientific">hydrothermal vent metagenome</name>
    <dbReference type="NCBI Taxonomy" id="652676"/>
    <lineage>
        <taxon>unclassified sequences</taxon>
        <taxon>metagenomes</taxon>
        <taxon>ecological metagenomes</taxon>
    </lineage>
</organism>
<dbReference type="GO" id="GO:0008777">
    <property type="term" value="F:acetylornithine deacetylase activity"/>
    <property type="evidence" value="ECO:0007669"/>
    <property type="project" value="UniProtKB-EC"/>
</dbReference>
<feature type="domain" description="Peptidase M20 dimerisation" evidence="6">
    <location>
        <begin position="201"/>
        <end position="341"/>
    </location>
</feature>
<evidence type="ECO:0000259" key="6">
    <source>
        <dbReference type="Pfam" id="PF07687"/>
    </source>
</evidence>
<keyword evidence="4 7" id="KW-0378">Hydrolase</keyword>
<proteinExistence type="inferred from homology"/>
<dbReference type="EMBL" id="FAXA01000395">
    <property type="protein sequence ID" value="CUV03360.1"/>
    <property type="molecule type" value="Genomic_DNA"/>
</dbReference>
<evidence type="ECO:0000256" key="4">
    <source>
        <dbReference type="ARBA" id="ARBA00022801"/>
    </source>
</evidence>
<evidence type="ECO:0000256" key="5">
    <source>
        <dbReference type="ARBA" id="ARBA00022833"/>
    </source>
</evidence>
<dbReference type="Pfam" id="PF01546">
    <property type="entry name" value="Peptidase_M20"/>
    <property type="match status" value="1"/>
</dbReference>
<dbReference type="GO" id="GO:0046872">
    <property type="term" value="F:metal ion binding"/>
    <property type="evidence" value="ECO:0007669"/>
    <property type="project" value="UniProtKB-KW"/>
</dbReference>
<keyword evidence="3" id="KW-0479">Metal-binding</keyword>
<name>A0A160VEY2_9ZZZZ</name>
<evidence type="ECO:0000256" key="2">
    <source>
        <dbReference type="ARBA" id="ARBA00006247"/>
    </source>
</evidence>
<keyword evidence="5" id="KW-0862">Zinc</keyword>
<dbReference type="Pfam" id="PF07687">
    <property type="entry name" value="M20_dimer"/>
    <property type="match status" value="1"/>
</dbReference>
<dbReference type="Gene3D" id="3.30.70.360">
    <property type="match status" value="1"/>
</dbReference>
<sequence>MPDLESLLDQVDEMREEIITLEQDLVRIPTVNTGFMPTGNETEACRYIEKWLAEDGIESETIESAPDRGNLIARLEGSSGKAGLMFMSHLDVVPVEEEEKWRFPPFSATVADGRVFGRGASDCKALLTCQLIAMRILKRNNIELKDSLILASCADEEHGGRYGFGWMAEHHPEKLAAPYAVNEGGGVPIEAAGNLTYLLGIGEKGRLQLEIEVRGSSAHASTPWQGNNALFGLSEVVRRIEAYEAERDTSTSLFDHLSTFAIEDKPSPENIDQIIADNEESQPRFASIMKALSRMTITPTMIQGGIKSNSVPESVKLTCDVRTLPHQDEAYVRQELGNILDGIPGVEIDIDYMSIPNASPFETEFAQRIQISTANALNRDDIQWVPSLSPGFTDSRFTRNLGTTTYGMVGSHPDDDPMISFIHGTNESVGIRSLISGSRIMLALAYDLLAVK</sequence>
<dbReference type="InterPro" id="IPR001261">
    <property type="entry name" value="ArgE/DapE_CS"/>
</dbReference>
<accession>A0A160VEY2</accession>
<dbReference type="Gene3D" id="3.40.630.10">
    <property type="entry name" value="Zn peptidases"/>
    <property type="match status" value="1"/>
</dbReference>
<dbReference type="EC" id="3.5.1.16" evidence="7"/>
<reference evidence="7" key="1">
    <citation type="submission" date="2015-10" db="EMBL/GenBank/DDBJ databases">
        <authorList>
            <person name="Gilbert D.G."/>
        </authorList>
    </citation>
    <scope>NUCLEOTIDE SEQUENCE</scope>
</reference>
<comment type="similarity">
    <text evidence="2">Belongs to the peptidase M20A family.</text>
</comment>